<evidence type="ECO:0000313" key="6">
    <source>
        <dbReference type="Proteomes" id="UP000199690"/>
    </source>
</evidence>
<dbReference type="Proteomes" id="UP000199690">
    <property type="component" value="Unassembled WGS sequence"/>
</dbReference>
<name>A0A1H6EA64_9PSEU</name>
<dbReference type="AlphaFoldDB" id="A0A1H6EA64"/>
<keyword evidence="2" id="KW-0812">Transmembrane</keyword>
<evidence type="ECO:0000256" key="1">
    <source>
        <dbReference type="SAM" id="MobiDB-lite"/>
    </source>
</evidence>
<keyword evidence="3" id="KW-0732">Signal</keyword>
<sequence>MWRTGRVLAGLAIALSLFLVPPTAVAEEVSAPPTTAVLAQEPPPAPPADQPPADAGTDARQRMGIGIAGIVLIGAVLLSRHLRKKPVLFVKWKK</sequence>
<dbReference type="RefSeq" id="WP_093352762.1">
    <property type="nucleotide sequence ID" value="NZ_FNVB01000010.1"/>
</dbReference>
<protein>
    <recommendedName>
        <fullName evidence="8">MYXO-CTERM domain-containing protein</fullName>
    </recommendedName>
</protein>
<evidence type="ECO:0000256" key="3">
    <source>
        <dbReference type="SAM" id="SignalP"/>
    </source>
</evidence>
<feature type="region of interest" description="Disordered" evidence="1">
    <location>
        <begin position="31"/>
        <end position="58"/>
    </location>
</feature>
<feature type="compositionally biased region" description="Pro residues" evidence="1">
    <location>
        <begin position="41"/>
        <end position="50"/>
    </location>
</feature>
<feature type="transmembrane region" description="Helical" evidence="2">
    <location>
        <begin position="63"/>
        <end position="82"/>
    </location>
</feature>
<feature type="chain" id="PRO_5030028710" description="MYXO-CTERM domain-containing protein" evidence="3">
    <location>
        <begin position="27"/>
        <end position="94"/>
    </location>
</feature>
<dbReference type="EMBL" id="FNVB01000010">
    <property type="protein sequence ID" value="SEG94617.1"/>
    <property type="molecule type" value="Genomic_DNA"/>
</dbReference>
<evidence type="ECO:0008006" key="8">
    <source>
        <dbReference type="Google" id="ProtNLM"/>
    </source>
</evidence>
<keyword evidence="6" id="KW-1185">Reference proteome</keyword>
<accession>A0A1H6EA64</accession>
<gene>
    <name evidence="4" type="ORF">SAMN02982929_05953</name>
    <name evidence="5" type="ORF">SAMN05216506_105334</name>
</gene>
<dbReference type="Proteomes" id="UP000236729">
    <property type="component" value="Unassembled WGS sequence"/>
</dbReference>
<evidence type="ECO:0000313" key="4">
    <source>
        <dbReference type="EMBL" id="SEG94617.1"/>
    </source>
</evidence>
<evidence type="ECO:0000313" key="7">
    <source>
        <dbReference type="Proteomes" id="UP000236729"/>
    </source>
</evidence>
<feature type="signal peptide" evidence="3">
    <location>
        <begin position="1"/>
        <end position="26"/>
    </location>
</feature>
<proteinExistence type="predicted"/>
<evidence type="ECO:0000313" key="5">
    <source>
        <dbReference type="EMBL" id="SFD64038.1"/>
    </source>
</evidence>
<accession>A0A1I1U359</accession>
<reference evidence="6 7" key="2">
    <citation type="submission" date="2016-10" db="EMBL/GenBank/DDBJ databases">
        <authorList>
            <person name="Varghese N."/>
            <person name="Submissions S."/>
        </authorList>
    </citation>
    <scope>NUCLEOTIDE SEQUENCE [LARGE SCALE GENOMIC DNA]</scope>
    <source>
        <strain evidence="7">ATCC 20501</strain>
        <strain evidence="5 6">CGMCC 4.3529</strain>
    </source>
</reference>
<reference evidence="4" key="1">
    <citation type="submission" date="2016-10" db="EMBL/GenBank/DDBJ databases">
        <authorList>
            <person name="de Groot N.N."/>
        </authorList>
    </citation>
    <scope>NUCLEOTIDE SEQUENCE [LARGE SCALE GENOMIC DNA]</scope>
    <source>
        <strain evidence="4">ATCC 20501</strain>
    </source>
</reference>
<organism evidence="4 7">
    <name type="scientific">Saccharopolyspora kobensis</name>
    <dbReference type="NCBI Taxonomy" id="146035"/>
    <lineage>
        <taxon>Bacteria</taxon>
        <taxon>Bacillati</taxon>
        <taxon>Actinomycetota</taxon>
        <taxon>Actinomycetes</taxon>
        <taxon>Pseudonocardiales</taxon>
        <taxon>Pseudonocardiaceae</taxon>
        <taxon>Saccharopolyspora</taxon>
    </lineage>
</organism>
<evidence type="ECO:0000256" key="2">
    <source>
        <dbReference type="SAM" id="Phobius"/>
    </source>
</evidence>
<keyword evidence="2" id="KW-1133">Transmembrane helix</keyword>
<keyword evidence="2" id="KW-0472">Membrane</keyword>
<dbReference type="EMBL" id="FOME01000005">
    <property type="protein sequence ID" value="SFD64038.1"/>
    <property type="molecule type" value="Genomic_DNA"/>
</dbReference>